<dbReference type="Proteomes" id="UP000586634">
    <property type="component" value="Unassembled WGS sequence"/>
</dbReference>
<dbReference type="InterPro" id="IPR013087">
    <property type="entry name" value="Znf_C2H2_type"/>
</dbReference>
<sequence>KPYKGTECGKAFGQSSHLMCHLGTHTGERSPASVGPVPRASPRTPNLLEHQRTHTGEKPYCCPHCSKAFGRSSHLTRHCH</sequence>
<feature type="non-terminal residue" evidence="8">
    <location>
        <position position="1"/>
    </location>
</feature>
<feature type="non-terminal residue" evidence="8">
    <location>
        <position position="80"/>
    </location>
</feature>
<comment type="caution">
    <text evidence="8">The sequence shown here is derived from an EMBL/GenBank/DDBJ whole genome shotgun (WGS) entry which is preliminary data.</text>
</comment>
<feature type="domain" description="C2H2-type" evidence="7">
    <location>
        <begin position="60"/>
        <end position="80"/>
    </location>
</feature>
<dbReference type="PROSITE" id="PS50157">
    <property type="entry name" value="ZINC_FINGER_C2H2_2"/>
    <property type="match status" value="2"/>
</dbReference>
<gene>
    <name evidence="8" type="primary">Znf845</name>
    <name evidence="8" type="ORF">NYCSEM_R10152</name>
</gene>
<organism evidence="8 9">
    <name type="scientific">Nycticryphes semicollaris</name>
    <dbReference type="NCBI Taxonomy" id="227226"/>
    <lineage>
        <taxon>Eukaryota</taxon>
        <taxon>Metazoa</taxon>
        <taxon>Chordata</taxon>
        <taxon>Craniata</taxon>
        <taxon>Vertebrata</taxon>
        <taxon>Euteleostomi</taxon>
        <taxon>Archelosauria</taxon>
        <taxon>Archosauria</taxon>
        <taxon>Dinosauria</taxon>
        <taxon>Saurischia</taxon>
        <taxon>Theropoda</taxon>
        <taxon>Coelurosauria</taxon>
        <taxon>Aves</taxon>
        <taxon>Neognathae</taxon>
        <taxon>Neoaves</taxon>
        <taxon>Charadriiformes</taxon>
        <taxon>Rostratulidae</taxon>
        <taxon>Nycticryphes</taxon>
    </lineage>
</organism>
<evidence type="ECO:0000256" key="6">
    <source>
        <dbReference type="SAM" id="MobiDB-lite"/>
    </source>
</evidence>
<dbReference type="EMBL" id="VXBJ01006060">
    <property type="protein sequence ID" value="NXN31217.1"/>
    <property type="molecule type" value="Genomic_DNA"/>
</dbReference>
<evidence type="ECO:0000256" key="3">
    <source>
        <dbReference type="ARBA" id="ARBA00022771"/>
    </source>
</evidence>
<evidence type="ECO:0000259" key="7">
    <source>
        <dbReference type="PROSITE" id="PS50157"/>
    </source>
</evidence>
<keyword evidence="2" id="KW-0677">Repeat</keyword>
<dbReference type="PANTHER" id="PTHR23235">
    <property type="entry name" value="KRUEPPEL-LIKE TRANSCRIPTION FACTOR"/>
    <property type="match status" value="1"/>
</dbReference>
<name>A0A7L1HYF5_9CHAR</name>
<protein>
    <submittedName>
        <fullName evidence="8">ZN845 protein</fullName>
    </submittedName>
</protein>
<dbReference type="GO" id="GO:0000981">
    <property type="term" value="F:DNA-binding transcription factor activity, RNA polymerase II-specific"/>
    <property type="evidence" value="ECO:0007669"/>
    <property type="project" value="TreeGrafter"/>
</dbReference>
<feature type="domain" description="C2H2-type" evidence="7">
    <location>
        <begin position="3"/>
        <end position="30"/>
    </location>
</feature>
<evidence type="ECO:0000256" key="5">
    <source>
        <dbReference type="PROSITE-ProRule" id="PRU00042"/>
    </source>
</evidence>
<keyword evidence="4" id="KW-0862">Zinc</keyword>
<dbReference type="OrthoDB" id="8117402at2759"/>
<dbReference type="Gene3D" id="3.30.160.60">
    <property type="entry name" value="Classic Zinc Finger"/>
    <property type="match status" value="3"/>
</dbReference>
<dbReference type="GO" id="GO:0008270">
    <property type="term" value="F:zinc ion binding"/>
    <property type="evidence" value="ECO:0007669"/>
    <property type="project" value="UniProtKB-KW"/>
</dbReference>
<dbReference type="AlphaFoldDB" id="A0A7L1HYF5"/>
<evidence type="ECO:0000256" key="2">
    <source>
        <dbReference type="ARBA" id="ARBA00022737"/>
    </source>
</evidence>
<dbReference type="SUPFAM" id="SSF57667">
    <property type="entry name" value="beta-beta-alpha zinc fingers"/>
    <property type="match status" value="2"/>
</dbReference>
<reference evidence="8 9" key="1">
    <citation type="submission" date="2019-09" db="EMBL/GenBank/DDBJ databases">
        <title>Bird 10,000 Genomes (B10K) Project - Family phase.</title>
        <authorList>
            <person name="Zhang G."/>
        </authorList>
    </citation>
    <scope>NUCLEOTIDE SEQUENCE [LARGE SCALE GENOMIC DNA]</scope>
    <source>
        <strain evidence="8">B10K-DU-002-14</strain>
        <tissue evidence="8">Muscle</tissue>
    </source>
</reference>
<feature type="region of interest" description="Disordered" evidence="6">
    <location>
        <begin position="21"/>
        <end position="45"/>
    </location>
</feature>
<dbReference type="FunFam" id="3.30.160.60:FF:000506">
    <property type="entry name" value="Zinc finger protein 23"/>
    <property type="match status" value="1"/>
</dbReference>
<keyword evidence="1" id="KW-0479">Metal-binding</keyword>
<dbReference type="InterPro" id="IPR036236">
    <property type="entry name" value="Znf_C2H2_sf"/>
</dbReference>
<evidence type="ECO:0000256" key="4">
    <source>
        <dbReference type="ARBA" id="ARBA00022833"/>
    </source>
</evidence>
<proteinExistence type="predicted"/>
<dbReference type="FunFam" id="3.30.160.60:FF:002343">
    <property type="entry name" value="Zinc finger protein 33A"/>
    <property type="match status" value="1"/>
</dbReference>
<dbReference type="PANTHER" id="PTHR23235:SF178">
    <property type="entry name" value="C2H2-TYPE DOMAIN-CONTAINING PROTEIN-RELATED"/>
    <property type="match status" value="1"/>
</dbReference>
<dbReference type="GO" id="GO:0000978">
    <property type="term" value="F:RNA polymerase II cis-regulatory region sequence-specific DNA binding"/>
    <property type="evidence" value="ECO:0007669"/>
    <property type="project" value="TreeGrafter"/>
</dbReference>
<accession>A0A7L1HYF5</accession>
<dbReference type="Pfam" id="PF00096">
    <property type="entry name" value="zf-C2H2"/>
    <property type="match status" value="1"/>
</dbReference>
<keyword evidence="9" id="KW-1185">Reference proteome</keyword>
<evidence type="ECO:0000313" key="9">
    <source>
        <dbReference type="Proteomes" id="UP000586634"/>
    </source>
</evidence>
<evidence type="ECO:0000256" key="1">
    <source>
        <dbReference type="ARBA" id="ARBA00022723"/>
    </source>
</evidence>
<evidence type="ECO:0000313" key="8">
    <source>
        <dbReference type="EMBL" id="NXN31217.1"/>
    </source>
</evidence>
<keyword evidence="3 5" id="KW-0863">Zinc-finger</keyword>